<accession>I5B5W3</accession>
<name>I5B5W3_9BACT</name>
<dbReference type="PANTHER" id="PTHR11783">
    <property type="entry name" value="SULFOTRANSFERASE SULT"/>
    <property type="match status" value="1"/>
</dbReference>
<feature type="domain" description="Sulfotransferase" evidence="3">
    <location>
        <begin position="11"/>
        <end position="206"/>
    </location>
</feature>
<evidence type="ECO:0000259" key="3">
    <source>
        <dbReference type="Pfam" id="PF00685"/>
    </source>
</evidence>
<dbReference type="SUPFAM" id="SSF52540">
    <property type="entry name" value="P-loop containing nucleoside triphosphate hydrolases"/>
    <property type="match status" value="1"/>
</dbReference>
<dbReference type="RefSeq" id="WP_004074515.1">
    <property type="nucleotide sequence ID" value="NZ_CM001488.1"/>
</dbReference>
<dbReference type="AlphaFoldDB" id="I5B5W3"/>
<dbReference type="Pfam" id="PF00685">
    <property type="entry name" value="Sulfotransfer_1"/>
    <property type="match status" value="1"/>
</dbReference>
<gene>
    <name evidence="4" type="ORF">DespoDRAFT_03068</name>
</gene>
<dbReference type="eggNOG" id="ENOG5033K91">
    <property type="taxonomic scope" value="Bacteria"/>
</dbReference>
<keyword evidence="2" id="KW-0808">Transferase</keyword>
<dbReference type="Proteomes" id="UP000005778">
    <property type="component" value="Chromosome"/>
</dbReference>
<sequence>MESTKNQCIGIYGFPKTGSTWLRVIIGDLLQTQAQVPEWCPDIYWEADIRSSKPLFDADNHQLNFYKSHSKRLTVAYRGQPLHTDKIIYIVRHPLDVFCSQLNYLLRVAPGDWSLPKKYLPEDVSAAKESGMITDFYSAFMLFGTLQPYFFDAGSWSENYLYWLSGKSDTPTCVIRYEDLYFNFEQEVNKICNFLNLHFPSNLEEIRNLIDTKKTVDGGRFYWRKKPNNHIEFLTNDQIENFYRYYSEIIHLSGYDRKE</sequence>
<dbReference type="InterPro" id="IPR000863">
    <property type="entry name" value="Sulfotransferase_dom"/>
</dbReference>
<evidence type="ECO:0000313" key="4">
    <source>
        <dbReference type="EMBL" id="EIM64876.1"/>
    </source>
</evidence>
<evidence type="ECO:0000256" key="1">
    <source>
        <dbReference type="ARBA" id="ARBA00005771"/>
    </source>
</evidence>
<dbReference type="InterPro" id="IPR027417">
    <property type="entry name" value="P-loop_NTPase"/>
</dbReference>
<dbReference type="HOGENOM" id="CLU_072744_0_0_7"/>
<comment type="similarity">
    <text evidence="1">Belongs to the sulfotransferase 1 family.</text>
</comment>
<organism evidence="4 5">
    <name type="scientific">Desulfobacter postgatei 2ac9</name>
    <dbReference type="NCBI Taxonomy" id="879212"/>
    <lineage>
        <taxon>Bacteria</taxon>
        <taxon>Pseudomonadati</taxon>
        <taxon>Thermodesulfobacteriota</taxon>
        <taxon>Desulfobacteria</taxon>
        <taxon>Desulfobacterales</taxon>
        <taxon>Desulfobacteraceae</taxon>
        <taxon>Desulfobacter</taxon>
    </lineage>
</organism>
<reference evidence="4 5" key="2">
    <citation type="submission" date="2012-02" db="EMBL/GenBank/DDBJ databases">
        <title>Improved High-Quality Draft sequence of Desulfobacter postgatei 2ac9.</title>
        <authorList>
            <consortium name="US DOE Joint Genome Institute"/>
            <person name="Lucas S."/>
            <person name="Han J."/>
            <person name="Lapidus A."/>
            <person name="Cheng J.-F."/>
            <person name="Goodwin L."/>
            <person name="Pitluck S."/>
            <person name="Peters L."/>
            <person name="Ovchinnikova G."/>
            <person name="Held B."/>
            <person name="Detter J.C."/>
            <person name="Han C."/>
            <person name="Tapia R."/>
            <person name="Land M."/>
            <person name="Hauser L."/>
            <person name="Kyrpides N."/>
            <person name="Ivanova N."/>
            <person name="Pagani I."/>
            <person name="Orellana R."/>
            <person name="Lovley D."/>
            <person name="Woyke T."/>
        </authorList>
    </citation>
    <scope>NUCLEOTIDE SEQUENCE [LARGE SCALE GENOMIC DNA]</scope>
    <source>
        <strain evidence="4 5">2ac9</strain>
    </source>
</reference>
<evidence type="ECO:0000256" key="2">
    <source>
        <dbReference type="ARBA" id="ARBA00022679"/>
    </source>
</evidence>
<protein>
    <submittedName>
        <fullName evidence="4">Citrate synthase</fullName>
    </submittedName>
</protein>
<dbReference type="GO" id="GO:0008146">
    <property type="term" value="F:sulfotransferase activity"/>
    <property type="evidence" value="ECO:0007669"/>
    <property type="project" value="InterPro"/>
</dbReference>
<proteinExistence type="inferred from homology"/>
<dbReference type="Gene3D" id="3.40.50.300">
    <property type="entry name" value="P-loop containing nucleotide triphosphate hydrolases"/>
    <property type="match status" value="1"/>
</dbReference>
<dbReference type="STRING" id="879212.DespoDRAFT_03068"/>
<keyword evidence="5" id="KW-1185">Reference proteome</keyword>
<dbReference type="OrthoDB" id="9804504at2"/>
<reference evidence="4 5" key="1">
    <citation type="submission" date="2011-09" db="EMBL/GenBank/DDBJ databases">
        <authorList>
            <consortium name="US DOE Joint Genome Institute (JGI-PGF)"/>
            <person name="Lucas S."/>
            <person name="Han J."/>
            <person name="Lapidus A."/>
            <person name="Cheng J.-F."/>
            <person name="Goodwin L."/>
            <person name="Pitluck S."/>
            <person name="Peters L."/>
            <person name="Land M.L."/>
            <person name="Hauser L."/>
            <person name="Orellana R."/>
            <person name="Lovley D."/>
            <person name="Woyke T.J."/>
        </authorList>
    </citation>
    <scope>NUCLEOTIDE SEQUENCE [LARGE SCALE GENOMIC DNA]</scope>
    <source>
        <strain evidence="4 5">2ac9</strain>
    </source>
</reference>
<dbReference type="EMBL" id="CM001488">
    <property type="protein sequence ID" value="EIM64876.1"/>
    <property type="molecule type" value="Genomic_DNA"/>
</dbReference>
<evidence type="ECO:0000313" key="5">
    <source>
        <dbReference type="Proteomes" id="UP000005778"/>
    </source>
</evidence>